<dbReference type="Gene3D" id="3.40.50.720">
    <property type="entry name" value="NAD(P)-binding Rossmann-like Domain"/>
    <property type="match status" value="1"/>
</dbReference>
<dbReference type="Proteomes" id="UP000199107">
    <property type="component" value="Unassembled WGS sequence"/>
</dbReference>
<keyword evidence="3 11" id="KW-0479">Metal-binding</keyword>
<comment type="cofactor">
    <cofactor evidence="11">
        <name>Mg(2+)</name>
        <dbReference type="ChEBI" id="CHEBI:18420"/>
    </cofactor>
    <cofactor evidence="11">
        <name>Mn(2+)</name>
        <dbReference type="ChEBI" id="CHEBI:29035"/>
    </cofactor>
    <text evidence="11">Divalent metal cations. Prefers magnesium or manganese.</text>
</comment>
<dbReference type="InterPro" id="IPR051674">
    <property type="entry name" value="Malate_Decarboxylase"/>
</dbReference>
<feature type="active site" description="Proton acceptor" evidence="9">
    <location>
        <position position="94"/>
    </location>
</feature>
<dbReference type="GO" id="GO:0004473">
    <property type="term" value="F:malate dehydrogenase (decarboxylating) (NADP+) activity"/>
    <property type="evidence" value="ECO:0007669"/>
    <property type="project" value="UniProtKB-EC"/>
</dbReference>
<proteinExistence type="inferred from homology"/>
<evidence type="ECO:0000313" key="14">
    <source>
        <dbReference type="EMBL" id="SDM08622.1"/>
    </source>
</evidence>
<comment type="catalytic activity">
    <reaction evidence="8">
        <text>oxaloacetate + H(+) = pyruvate + CO2</text>
        <dbReference type="Rhea" id="RHEA:15641"/>
        <dbReference type="ChEBI" id="CHEBI:15361"/>
        <dbReference type="ChEBI" id="CHEBI:15378"/>
        <dbReference type="ChEBI" id="CHEBI:16452"/>
        <dbReference type="ChEBI" id="CHEBI:16526"/>
        <dbReference type="EC" id="1.1.1.40"/>
    </reaction>
</comment>
<evidence type="ECO:0000256" key="6">
    <source>
        <dbReference type="ARBA" id="ARBA00040273"/>
    </source>
</evidence>
<dbReference type="RefSeq" id="WP_089658871.1">
    <property type="nucleotide sequence ID" value="NZ_FNGH01000009.1"/>
</dbReference>
<dbReference type="PROSITE" id="PS00331">
    <property type="entry name" value="MALIC_ENZYMES"/>
    <property type="match status" value="1"/>
</dbReference>
<feature type="binding site" evidence="11">
    <location>
        <position position="137"/>
    </location>
    <ligand>
        <name>a divalent metal cation</name>
        <dbReference type="ChEBI" id="CHEBI:60240"/>
    </ligand>
</feature>
<sequence>MTDAKKQAALDYHANPIPGKLSIELTKPTASAKDLALAYSPGVAEPCREIAKDVENAYLYTGKGNLVAVISDGSAILGLGNLGPLASKPVMEGKGVLFKRFAGINSVDLEVDAESPQAFIDTVARVAITWGGINLEDIKAPECFEIERALVERCNIPVFHDDQHGTAIVTAAGMLNALDIAGKALDEARIVCLGAGAAAIACMKLLVACGAKAENLFMLDRKGVIHSGRDDLNQYKAMFATETDKRTLDDAIEGADVFLGLSGPNLLSPEQLKKMAANPVVFACSNPDPEIHPDVANAARDDVIMATGRSDYPNQVNNVLGFPFIFRGALDVRATAINEEMKVAAVHALKDLAREPVPQYVLDAYELDALEFGRGYILPTPLDARLLDRVSAAVAQAAVDSGVARKPFPAHYPLNSVDEVYGG</sequence>
<dbReference type="GO" id="GO:0046872">
    <property type="term" value="F:metal ion binding"/>
    <property type="evidence" value="ECO:0007669"/>
    <property type="project" value="UniProtKB-KW"/>
</dbReference>
<protein>
    <recommendedName>
        <fullName evidence="6">NADP-dependent malic enzyme</fullName>
        <ecNumber evidence="5">1.1.1.40</ecNumber>
    </recommendedName>
</protein>
<dbReference type="Pfam" id="PF00390">
    <property type="entry name" value="malic"/>
    <property type="match status" value="1"/>
</dbReference>
<dbReference type="EMBL" id="FNGH01000009">
    <property type="protein sequence ID" value="SDM08622.1"/>
    <property type="molecule type" value="Genomic_DNA"/>
</dbReference>
<dbReference type="InterPro" id="IPR015884">
    <property type="entry name" value="Malic_enzyme_CS"/>
</dbReference>
<dbReference type="Gene3D" id="3.40.50.10380">
    <property type="entry name" value="Malic enzyme, N-terminal domain"/>
    <property type="match status" value="1"/>
</dbReference>
<evidence type="ECO:0000256" key="5">
    <source>
        <dbReference type="ARBA" id="ARBA00038964"/>
    </source>
</evidence>
<feature type="domain" description="Malic enzyme N-terminal" evidence="13">
    <location>
        <begin position="18"/>
        <end position="151"/>
    </location>
</feature>
<dbReference type="InterPro" id="IPR001891">
    <property type="entry name" value="Malic_OxRdtase"/>
</dbReference>
<evidence type="ECO:0000256" key="10">
    <source>
        <dbReference type="PIRSR" id="PIRSR000106-2"/>
    </source>
</evidence>
<feature type="domain" description="Malic enzyme NAD-binding" evidence="12">
    <location>
        <begin position="163"/>
        <end position="399"/>
    </location>
</feature>
<dbReference type="FunFam" id="3.40.50.10380:FF:000003">
    <property type="entry name" value="NADP-dependent malic enzyme"/>
    <property type="match status" value="1"/>
</dbReference>
<evidence type="ECO:0000256" key="11">
    <source>
        <dbReference type="PIRSR" id="PIRSR000106-3"/>
    </source>
</evidence>
<keyword evidence="15" id="KW-1185">Reference proteome</keyword>
<dbReference type="SUPFAM" id="SSF51735">
    <property type="entry name" value="NAD(P)-binding Rossmann-fold domains"/>
    <property type="match status" value="1"/>
</dbReference>
<evidence type="ECO:0000256" key="1">
    <source>
        <dbReference type="ARBA" id="ARBA00001936"/>
    </source>
</evidence>
<evidence type="ECO:0000259" key="12">
    <source>
        <dbReference type="SMART" id="SM00919"/>
    </source>
</evidence>
<dbReference type="PANTHER" id="PTHR43237:SF4">
    <property type="entry name" value="NADP-DEPENDENT MALIC ENZYME"/>
    <property type="match status" value="1"/>
</dbReference>
<gene>
    <name evidence="14" type="ORF">SAMN05192555_10980</name>
</gene>
<evidence type="ECO:0000256" key="7">
    <source>
        <dbReference type="ARBA" id="ARBA00050924"/>
    </source>
</evidence>
<feature type="binding site" evidence="11">
    <location>
        <position position="162"/>
    </location>
    <ligand>
        <name>a divalent metal cation</name>
        <dbReference type="ChEBI" id="CHEBI:60240"/>
    </ligand>
</feature>
<dbReference type="AlphaFoldDB" id="A0A1G9QC17"/>
<comment type="similarity">
    <text evidence="2">Belongs to the malic enzymes family.</text>
</comment>
<evidence type="ECO:0000256" key="2">
    <source>
        <dbReference type="ARBA" id="ARBA00008785"/>
    </source>
</evidence>
<dbReference type="InterPro" id="IPR012301">
    <property type="entry name" value="Malic_N_dom"/>
</dbReference>
<dbReference type="GO" id="GO:0051287">
    <property type="term" value="F:NAD binding"/>
    <property type="evidence" value="ECO:0007669"/>
    <property type="project" value="InterPro"/>
</dbReference>
<evidence type="ECO:0000256" key="4">
    <source>
        <dbReference type="ARBA" id="ARBA00023002"/>
    </source>
</evidence>
<dbReference type="EC" id="1.1.1.40" evidence="5"/>
<dbReference type="Pfam" id="PF03949">
    <property type="entry name" value="Malic_M"/>
    <property type="match status" value="1"/>
</dbReference>
<dbReference type="SMART" id="SM01274">
    <property type="entry name" value="malic"/>
    <property type="match status" value="1"/>
</dbReference>
<organism evidence="14 15">
    <name type="scientific">Franzmannia pantelleriensis</name>
    <dbReference type="NCBI Taxonomy" id="48727"/>
    <lineage>
        <taxon>Bacteria</taxon>
        <taxon>Pseudomonadati</taxon>
        <taxon>Pseudomonadota</taxon>
        <taxon>Gammaproteobacteria</taxon>
        <taxon>Oceanospirillales</taxon>
        <taxon>Halomonadaceae</taxon>
        <taxon>Franzmannia</taxon>
    </lineage>
</organism>
<name>A0A1G9QC17_9GAMM</name>
<dbReference type="InterPro" id="IPR037062">
    <property type="entry name" value="Malic_N_dom_sf"/>
</dbReference>
<evidence type="ECO:0000256" key="9">
    <source>
        <dbReference type="PIRSR" id="PIRSR000106-1"/>
    </source>
</evidence>
<comment type="catalytic activity">
    <reaction evidence="7">
        <text>(S)-malate + NADP(+) = pyruvate + CO2 + NADPH</text>
        <dbReference type="Rhea" id="RHEA:18253"/>
        <dbReference type="ChEBI" id="CHEBI:15361"/>
        <dbReference type="ChEBI" id="CHEBI:15589"/>
        <dbReference type="ChEBI" id="CHEBI:16526"/>
        <dbReference type="ChEBI" id="CHEBI:57783"/>
        <dbReference type="ChEBI" id="CHEBI:58349"/>
        <dbReference type="EC" id="1.1.1.40"/>
    </reaction>
</comment>
<evidence type="ECO:0000259" key="13">
    <source>
        <dbReference type="SMART" id="SM01274"/>
    </source>
</evidence>
<dbReference type="STRING" id="48727.SAMN05192555_10980"/>
<dbReference type="PIRSF" id="PIRSF000106">
    <property type="entry name" value="ME"/>
    <property type="match status" value="1"/>
</dbReference>
<evidence type="ECO:0000256" key="3">
    <source>
        <dbReference type="ARBA" id="ARBA00022723"/>
    </source>
</evidence>
<dbReference type="PANTHER" id="PTHR43237">
    <property type="entry name" value="NADP-DEPENDENT MALIC ENZYME"/>
    <property type="match status" value="1"/>
</dbReference>
<dbReference type="InterPro" id="IPR012302">
    <property type="entry name" value="Malic_NAD-bd"/>
</dbReference>
<dbReference type="InterPro" id="IPR036291">
    <property type="entry name" value="NAD(P)-bd_dom_sf"/>
</dbReference>
<dbReference type="OrthoDB" id="9805787at2"/>
<dbReference type="FunFam" id="3.40.50.720:FF:000095">
    <property type="entry name" value="NADP-dependent malic enzyme"/>
    <property type="match status" value="1"/>
</dbReference>
<accession>A0A1G9QC17</accession>
<dbReference type="SUPFAM" id="SSF53223">
    <property type="entry name" value="Aminoacid dehydrogenase-like, N-terminal domain"/>
    <property type="match status" value="1"/>
</dbReference>
<feature type="active site" description="Proton donor" evidence="9">
    <location>
        <position position="39"/>
    </location>
</feature>
<dbReference type="InterPro" id="IPR045213">
    <property type="entry name" value="Malic_NAD-bd_bact_type"/>
</dbReference>
<feature type="binding site" evidence="11">
    <location>
        <position position="136"/>
    </location>
    <ligand>
        <name>a divalent metal cation</name>
        <dbReference type="ChEBI" id="CHEBI:60240"/>
    </ligand>
</feature>
<dbReference type="CDD" id="cd05311">
    <property type="entry name" value="NAD_bind_2_malic_enz"/>
    <property type="match status" value="1"/>
</dbReference>
<feature type="binding site" evidence="10">
    <location>
        <position position="317"/>
    </location>
    <ligand>
        <name>(S)-malate</name>
        <dbReference type="ChEBI" id="CHEBI:15589"/>
    </ligand>
</feature>
<dbReference type="InterPro" id="IPR046346">
    <property type="entry name" value="Aminoacid_DH-like_N_sf"/>
</dbReference>
<feature type="binding site" evidence="10">
    <location>
        <position position="286"/>
    </location>
    <ligand>
        <name>(S)-malate</name>
        <dbReference type="ChEBI" id="CHEBI:15589"/>
    </ligand>
</feature>
<comment type="cofactor">
    <cofactor evidence="1">
        <name>Mn(2+)</name>
        <dbReference type="ChEBI" id="CHEBI:29035"/>
    </cofactor>
</comment>
<reference evidence="15" key="1">
    <citation type="submission" date="2016-10" db="EMBL/GenBank/DDBJ databases">
        <authorList>
            <person name="Varghese N."/>
            <person name="Submissions S."/>
        </authorList>
    </citation>
    <scope>NUCLEOTIDE SEQUENCE [LARGE SCALE GENOMIC DNA]</scope>
    <source>
        <strain evidence="15">AAP</strain>
    </source>
</reference>
<evidence type="ECO:0000256" key="8">
    <source>
        <dbReference type="ARBA" id="ARBA00051384"/>
    </source>
</evidence>
<evidence type="ECO:0000313" key="15">
    <source>
        <dbReference type="Proteomes" id="UP000199107"/>
    </source>
</evidence>
<keyword evidence="4" id="KW-0560">Oxidoreductase</keyword>
<dbReference type="SMART" id="SM00919">
    <property type="entry name" value="Malic_M"/>
    <property type="match status" value="1"/>
</dbReference>